<dbReference type="RefSeq" id="WP_093317076.1">
    <property type="nucleotide sequence ID" value="NZ_FOZG01000003.1"/>
</dbReference>
<dbReference type="OrthoDB" id="9785347at2"/>
<dbReference type="Gene3D" id="1.10.3720.10">
    <property type="entry name" value="MetI-like"/>
    <property type="match status" value="1"/>
</dbReference>
<evidence type="ECO:0000256" key="4">
    <source>
        <dbReference type="ARBA" id="ARBA00022692"/>
    </source>
</evidence>
<feature type="transmembrane region" description="Helical" evidence="7">
    <location>
        <begin position="267"/>
        <end position="289"/>
    </location>
</feature>
<dbReference type="InterPro" id="IPR000515">
    <property type="entry name" value="MetI-like"/>
</dbReference>
<evidence type="ECO:0000256" key="5">
    <source>
        <dbReference type="ARBA" id="ARBA00022989"/>
    </source>
</evidence>
<dbReference type="GO" id="GO:0005886">
    <property type="term" value="C:plasma membrane"/>
    <property type="evidence" value="ECO:0007669"/>
    <property type="project" value="UniProtKB-SubCell"/>
</dbReference>
<proteinExistence type="inferred from homology"/>
<gene>
    <name evidence="9" type="ORF">SAMN05192580_3752</name>
</gene>
<keyword evidence="2 7" id="KW-0813">Transport</keyword>
<organism evidence="9 10">
    <name type="scientific">Sphingomonas jatrophae</name>
    <dbReference type="NCBI Taxonomy" id="1166337"/>
    <lineage>
        <taxon>Bacteria</taxon>
        <taxon>Pseudomonadati</taxon>
        <taxon>Pseudomonadota</taxon>
        <taxon>Alphaproteobacteria</taxon>
        <taxon>Sphingomonadales</taxon>
        <taxon>Sphingomonadaceae</taxon>
        <taxon>Sphingomonas</taxon>
    </lineage>
</organism>
<reference evidence="9 10" key="1">
    <citation type="submission" date="2016-10" db="EMBL/GenBank/DDBJ databases">
        <authorList>
            <person name="de Groot N.N."/>
        </authorList>
    </citation>
    <scope>NUCLEOTIDE SEQUENCE [LARGE SCALE GENOMIC DNA]</scope>
    <source>
        <strain evidence="9 10">S5-249</strain>
    </source>
</reference>
<dbReference type="PANTHER" id="PTHR30193">
    <property type="entry name" value="ABC TRANSPORTER PERMEASE PROTEIN"/>
    <property type="match status" value="1"/>
</dbReference>
<feature type="transmembrane region" description="Helical" evidence="7">
    <location>
        <begin position="217"/>
        <end position="238"/>
    </location>
</feature>
<keyword evidence="10" id="KW-1185">Reference proteome</keyword>
<evidence type="ECO:0000256" key="6">
    <source>
        <dbReference type="ARBA" id="ARBA00023136"/>
    </source>
</evidence>
<dbReference type="AlphaFoldDB" id="A0A1I6MA98"/>
<dbReference type="STRING" id="1166337.SAMN05192580_3752"/>
<name>A0A1I6MA98_9SPHN</name>
<dbReference type="Pfam" id="PF00528">
    <property type="entry name" value="BPD_transp_1"/>
    <property type="match status" value="1"/>
</dbReference>
<dbReference type="GO" id="GO:0055085">
    <property type="term" value="P:transmembrane transport"/>
    <property type="evidence" value="ECO:0007669"/>
    <property type="project" value="InterPro"/>
</dbReference>
<keyword evidence="5 7" id="KW-1133">Transmembrane helix</keyword>
<protein>
    <submittedName>
        <fullName evidence="9">Multiple sugar transport system permease protein</fullName>
    </submittedName>
</protein>
<keyword evidence="3" id="KW-1003">Cell membrane</keyword>
<dbReference type="EMBL" id="FOZG01000003">
    <property type="protein sequence ID" value="SFS12472.1"/>
    <property type="molecule type" value="Genomic_DNA"/>
</dbReference>
<dbReference type="SUPFAM" id="SSF161098">
    <property type="entry name" value="MetI-like"/>
    <property type="match status" value="1"/>
</dbReference>
<evidence type="ECO:0000256" key="2">
    <source>
        <dbReference type="ARBA" id="ARBA00022448"/>
    </source>
</evidence>
<feature type="transmembrane region" description="Helical" evidence="7">
    <location>
        <begin position="17"/>
        <end position="41"/>
    </location>
</feature>
<comment type="similarity">
    <text evidence="7">Belongs to the binding-protein-dependent transport system permease family.</text>
</comment>
<feature type="transmembrane region" description="Helical" evidence="7">
    <location>
        <begin position="78"/>
        <end position="99"/>
    </location>
</feature>
<dbReference type="PANTHER" id="PTHR30193:SF37">
    <property type="entry name" value="INNER MEMBRANE ABC TRANSPORTER PERMEASE PROTEIN YCJO"/>
    <property type="match status" value="1"/>
</dbReference>
<feature type="transmembrane region" description="Helical" evidence="7">
    <location>
        <begin position="111"/>
        <end position="130"/>
    </location>
</feature>
<comment type="subcellular location">
    <subcellularLocation>
        <location evidence="1 7">Cell membrane</location>
        <topology evidence="1 7">Multi-pass membrane protein</topology>
    </subcellularLocation>
</comment>
<evidence type="ECO:0000256" key="7">
    <source>
        <dbReference type="RuleBase" id="RU363032"/>
    </source>
</evidence>
<accession>A0A1I6MA98</accession>
<dbReference type="InterPro" id="IPR035906">
    <property type="entry name" value="MetI-like_sf"/>
</dbReference>
<evidence type="ECO:0000256" key="1">
    <source>
        <dbReference type="ARBA" id="ARBA00004651"/>
    </source>
</evidence>
<sequence length="297" mass="32462">MSAGSSSAFAARGLAPYLFLAPAALFALVFLVGPLGFALWVSTTDWNGIGAARPVGWGNYRYLFEQDPFFMRSLLNTFLFAAGSLIVGVPLALGIAVLIARSRLQSMWRMLFWLPMITNIVAIAYIWRFLLNDTNGLLNRALDLLGLPGPDWLTGINWAMPSLIMVSAWMTLGHNVLLFLAGLNEIDHSYHEAAELDGAGPLRLFWHVTLPLLRPTLLFVTVTSLITALSSFALMLVMTEGGPARATTVAGLYLYDMAFTDLRLGRASAAAFVLAAIILAFSLAQFRLLRRGGVERH</sequence>
<dbReference type="CDD" id="cd06261">
    <property type="entry name" value="TM_PBP2"/>
    <property type="match status" value="1"/>
</dbReference>
<feature type="domain" description="ABC transmembrane type-1" evidence="8">
    <location>
        <begin position="74"/>
        <end position="285"/>
    </location>
</feature>
<keyword evidence="4 7" id="KW-0812">Transmembrane</keyword>
<keyword evidence="6 7" id="KW-0472">Membrane</keyword>
<evidence type="ECO:0000313" key="10">
    <source>
        <dbReference type="Proteomes" id="UP000198824"/>
    </source>
</evidence>
<dbReference type="InterPro" id="IPR051393">
    <property type="entry name" value="ABC_transporter_permease"/>
</dbReference>
<evidence type="ECO:0000313" key="9">
    <source>
        <dbReference type="EMBL" id="SFS12472.1"/>
    </source>
</evidence>
<keyword evidence="9" id="KW-0762">Sugar transport</keyword>
<evidence type="ECO:0000259" key="8">
    <source>
        <dbReference type="PROSITE" id="PS50928"/>
    </source>
</evidence>
<evidence type="ECO:0000256" key="3">
    <source>
        <dbReference type="ARBA" id="ARBA00022475"/>
    </source>
</evidence>
<feature type="transmembrane region" description="Helical" evidence="7">
    <location>
        <begin position="158"/>
        <end position="181"/>
    </location>
</feature>
<dbReference type="PROSITE" id="PS50928">
    <property type="entry name" value="ABC_TM1"/>
    <property type="match status" value="1"/>
</dbReference>
<dbReference type="Proteomes" id="UP000198824">
    <property type="component" value="Unassembled WGS sequence"/>
</dbReference>